<dbReference type="AlphaFoldDB" id="A0A2S9I7C9"/>
<feature type="signal peptide" evidence="9">
    <location>
        <begin position="1"/>
        <end position="27"/>
    </location>
</feature>
<evidence type="ECO:0000256" key="4">
    <source>
        <dbReference type="ARBA" id="ARBA00022452"/>
    </source>
</evidence>
<evidence type="ECO:0000256" key="9">
    <source>
        <dbReference type="SAM" id="SignalP"/>
    </source>
</evidence>
<evidence type="ECO:0000256" key="3">
    <source>
        <dbReference type="ARBA" id="ARBA00022448"/>
    </source>
</evidence>
<feature type="chain" id="PRO_5015586442" evidence="9">
    <location>
        <begin position="28"/>
        <end position="827"/>
    </location>
</feature>
<dbReference type="InterPro" id="IPR025949">
    <property type="entry name" value="PapC-like_C"/>
</dbReference>
<keyword evidence="4" id="KW-1134">Transmembrane beta strand</keyword>
<protein>
    <submittedName>
        <fullName evidence="12">PapC/FimD family outer membrane usher protein</fullName>
    </submittedName>
</protein>
<dbReference type="Pfam" id="PF13954">
    <property type="entry name" value="PapC_N"/>
    <property type="match status" value="1"/>
</dbReference>
<dbReference type="Pfam" id="PF13953">
    <property type="entry name" value="PapC_C"/>
    <property type="match status" value="1"/>
</dbReference>
<dbReference type="Gene3D" id="3.10.20.410">
    <property type="match status" value="1"/>
</dbReference>
<accession>A0A2S9I7C9</accession>
<reference evidence="12 13" key="1">
    <citation type="submission" date="2017-10" db="EMBL/GenBank/DDBJ databases">
        <title>Draft genome of two endophytic bacteria isolated from 'guarana' Paullinia cupana (Mart.) Ducke.</title>
        <authorList>
            <person name="Siqueira K.A."/>
            <person name="Liotti R.G."/>
            <person name="Mendes T.A."/>
            <person name="Soares M.A."/>
        </authorList>
    </citation>
    <scope>NUCLEOTIDE SEQUENCE [LARGE SCALE GENOMIC DNA]</scope>
    <source>
        <strain evidence="12 13">342</strain>
    </source>
</reference>
<dbReference type="Pfam" id="PF00577">
    <property type="entry name" value="Usher"/>
    <property type="match status" value="1"/>
</dbReference>
<dbReference type="FunFam" id="2.60.40.3110:FF:000001">
    <property type="entry name" value="Putative fimbrial outer membrane usher"/>
    <property type="match status" value="1"/>
</dbReference>
<dbReference type="OrthoDB" id="6554712at2"/>
<evidence type="ECO:0000256" key="8">
    <source>
        <dbReference type="ARBA" id="ARBA00023237"/>
    </source>
</evidence>
<comment type="similarity">
    <text evidence="2">Belongs to the fimbrial export usher family.</text>
</comment>
<evidence type="ECO:0000313" key="13">
    <source>
        <dbReference type="Proteomes" id="UP000239181"/>
    </source>
</evidence>
<dbReference type="SUPFAM" id="SSF141729">
    <property type="entry name" value="FimD N-terminal domain-like"/>
    <property type="match status" value="1"/>
</dbReference>
<dbReference type="Gene3D" id="2.60.40.2610">
    <property type="entry name" value="Outer membrane usher protein FimD, plug domain"/>
    <property type="match status" value="1"/>
</dbReference>
<dbReference type="InterPro" id="IPR000015">
    <property type="entry name" value="Fimb_usher"/>
</dbReference>
<keyword evidence="8" id="KW-0998">Cell outer membrane</keyword>
<name>A0A2S9I7C9_9GAMM</name>
<dbReference type="Gene3D" id="2.60.40.3110">
    <property type="match status" value="1"/>
</dbReference>
<comment type="caution">
    <text evidence="12">The sequence shown here is derived from an EMBL/GenBank/DDBJ whole genome shotgun (WGS) entry which is preliminary data.</text>
</comment>
<keyword evidence="13" id="KW-1185">Reference proteome</keyword>
<keyword evidence="3" id="KW-0813">Transport</keyword>
<evidence type="ECO:0000256" key="5">
    <source>
        <dbReference type="ARBA" id="ARBA00022692"/>
    </source>
</evidence>
<evidence type="ECO:0000313" key="12">
    <source>
        <dbReference type="EMBL" id="PRD13699.1"/>
    </source>
</evidence>
<sequence length="827" mass="91195">MLFFIKSRYKLSIANLILCLIAHSSLAADDAVEFSVDALDAADRGNIDLSRFAETNYVAPATYLLDIKINGRFYKQDKVTYIVSPDAKNKTLACLTPNMVTALALKEKALEMVRRIDDRCLDITTIPSATISNQEGTLDITIPQAWMKYSDPDWTPPERWDNGVPGLLLDYSISGQTSRQIKNGSGSSTSFSAYGQTGMNVGAWRLRAQYQGDYSGSEHQHNFEFNQIYAYRPLPMQAAKVILGEIYSNSKVFDTVRFTGINLASDERMLPPNLQGYAPQVRGIAKSNAKVTVSQSGRTIYETTVPAGPFNIEDLNTSVRGELDVKVEEQDGTISTFKVNTANIPYLTRPGYIRYNTSVGRPSQYNHKVQGPAFYTGDFSWGLSNSWSIYGGVLLSGSNYNAWSTGVGRDLDILGAISADITQSISKLPGESSQQGMSFKLSYAKTFDEFNSSITFAGYRFSQKKYRTQSQYLDDRYNDYNSTGRDKEMYTITGNKTFWADDPDKMTTVFLTYTHQNYWDTKGQDRYGLSASRTFSVAGVNGITANLALYRSTYQGRNDDSLSFSISMPIGDSRWAGYDLQMQGRRNTQMASYSDNRDYNNLWRIRAGADQAGKASGDGYYQHRAAMAQIDTNVSYQQDNYVSLGGTVRGGITATRYGAAIHNSSATQDTARIMVDTGGVAGVPLNGKLARTNFFGIGVVPDVASYNSFDTRIDVDALGEDVEVSHAITTSTLTEGAIGYEKFAMSQGERVMSQLRLQDGTSPPFGAEVLNDDSVSVAMVMDGGIAYLSGVKPGEKLFAVWEGKKQCTIQVPEKLTHKQAQILLPCQ</sequence>
<feature type="domain" description="PapC-like C-terminal" evidence="10">
    <location>
        <begin position="754"/>
        <end position="810"/>
    </location>
</feature>
<dbReference type="GO" id="GO:0009297">
    <property type="term" value="P:pilus assembly"/>
    <property type="evidence" value="ECO:0007669"/>
    <property type="project" value="InterPro"/>
</dbReference>
<dbReference type="Gene3D" id="2.60.40.2070">
    <property type="match status" value="1"/>
</dbReference>
<dbReference type="PANTHER" id="PTHR30451:SF10">
    <property type="entry name" value="OUTER MEMBRANE USHER PROTEIN YFCU-RELATED"/>
    <property type="match status" value="1"/>
</dbReference>
<evidence type="ECO:0000256" key="6">
    <source>
        <dbReference type="ARBA" id="ARBA00022729"/>
    </source>
</evidence>
<dbReference type="EMBL" id="PDET01000016">
    <property type="protein sequence ID" value="PRD13699.1"/>
    <property type="molecule type" value="Genomic_DNA"/>
</dbReference>
<keyword evidence="6 9" id="KW-0732">Signal</keyword>
<evidence type="ECO:0000256" key="1">
    <source>
        <dbReference type="ARBA" id="ARBA00004571"/>
    </source>
</evidence>
<dbReference type="GO" id="GO:0015473">
    <property type="term" value="F:fimbrial usher porin activity"/>
    <property type="evidence" value="ECO:0007669"/>
    <property type="project" value="InterPro"/>
</dbReference>
<dbReference type="Proteomes" id="UP000239181">
    <property type="component" value="Unassembled WGS sequence"/>
</dbReference>
<evidence type="ECO:0000256" key="2">
    <source>
        <dbReference type="ARBA" id="ARBA00008064"/>
    </source>
</evidence>
<keyword evidence="5" id="KW-0812">Transmembrane</keyword>
<evidence type="ECO:0000256" key="7">
    <source>
        <dbReference type="ARBA" id="ARBA00023136"/>
    </source>
</evidence>
<dbReference type="GO" id="GO:0009279">
    <property type="term" value="C:cell outer membrane"/>
    <property type="evidence" value="ECO:0007669"/>
    <property type="project" value="UniProtKB-SubCell"/>
</dbReference>
<organism evidence="12 13">
    <name type="scientific">Pantoea coffeiphila</name>
    <dbReference type="NCBI Taxonomy" id="1465635"/>
    <lineage>
        <taxon>Bacteria</taxon>
        <taxon>Pseudomonadati</taxon>
        <taxon>Pseudomonadota</taxon>
        <taxon>Gammaproteobacteria</taxon>
        <taxon>Enterobacterales</taxon>
        <taxon>Erwiniaceae</taxon>
        <taxon>Pantoea</taxon>
    </lineage>
</organism>
<gene>
    <name evidence="12" type="ORF">CQW29_19510</name>
</gene>
<dbReference type="InterPro" id="IPR037224">
    <property type="entry name" value="PapC_N_sf"/>
</dbReference>
<comment type="subcellular location">
    <subcellularLocation>
        <location evidence="1">Cell outer membrane</location>
        <topology evidence="1">Multi-pass membrane protein</topology>
    </subcellularLocation>
</comment>
<dbReference type="InterPro" id="IPR042186">
    <property type="entry name" value="FimD_plug_dom"/>
</dbReference>
<feature type="domain" description="PapC N-terminal" evidence="11">
    <location>
        <begin position="33"/>
        <end position="174"/>
    </location>
</feature>
<dbReference type="RefSeq" id="WP_105594413.1">
    <property type="nucleotide sequence ID" value="NZ_PDET01000016.1"/>
</dbReference>
<dbReference type="InterPro" id="IPR025885">
    <property type="entry name" value="PapC_N"/>
</dbReference>
<evidence type="ECO:0000259" key="10">
    <source>
        <dbReference type="Pfam" id="PF13953"/>
    </source>
</evidence>
<dbReference type="InterPro" id="IPR043142">
    <property type="entry name" value="PapC-like_C_sf"/>
</dbReference>
<keyword evidence="7" id="KW-0472">Membrane</keyword>
<evidence type="ECO:0000259" key="11">
    <source>
        <dbReference type="Pfam" id="PF13954"/>
    </source>
</evidence>
<proteinExistence type="inferred from homology"/>
<dbReference type="PANTHER" id="PTHR30451">
    <property type="entry name" value="OUTER MEMBRANE USHER PROTEIN"/>
    <property type="match status" value="1"/>
</dbReference>